<sequence length="476" mass="52896">MKNYLIISGLSLMTLASCTKDISRFNDETKNPASAPAEMLFSNGVRNLMDGLNSPNVNTNVLRFTVQHWAATTYQDEPNYDFTTRNIPQAWWTRMYRDVLADLKESKKNVEAVAVMNEDTRKNQLAIIDIMQVYTFNVLVNSFGNVPYSEALDYDNLFPKYDDAKTIYADLLTRLNADIAALNTEGAGFSESADFFYQGNIAKWIRFANTLKMRMAMTVADVETSTAQTAIEQASAGAITSAADDAIFQYLKTTPNTNPIWNDLVQSGRQDMVAGKPLLDQLTAMSDPRKTQFFAPNSDGAFNGGIVGANNTYSLTARPSEKFEEPDMPGVVIDYVEAEFLRAEAIERGFAVGGTAAEHYHNAIKASILAWGGTEAEAAAYLARPDVNYLTAAGDWKEKIGFQKWIALHNRPVEGWTELRRLDQPKLAEPAAPKSGFPTRFTYPNNEQQLNPANYTEAASTIGGDKVETKLFWDKF</sequence>
<dbReference type="AlphaFoldDB" id="A0A0C1IS11"/>
<dbReference type="PROSITE" id="PS51257">
    <property type="entry name" value="PROKAR_LIPOPROTEIN"/>
    <property type="match status" value="1"/>
</dbReference>
<accession>A0A0C1IS11</accession>
<reference evidence="1 2" key="1">
    <citation type="submission" date="2014-11" db="EMBL/GenBank/DDBJ databases">
        <title>Genome sequence of Flavihumibacter solisilvae 3-3.</title>
        <authorList>
            <person name="Zhou G."/>
            <person name="Li M."/>
            <person name="Wang G."/>
        </authorList>
    </citation>
    <scope>NUCLEOTIDE SEQUENCE [LARGE SCALE GENOMIC DNA]</scope>
    <source>
        <strain evidence="1 2">3-3</strain>
    </source>
</reference>
<keyword evidence="2" id="KW-1185">Reference proteome</keyword>
<dbReference type="Pfam" id="PF12771">
    <property type="entry name" value="SusD-like_2"/>
    <property type="match status" value="1"/>
</dbReference>
<protein>
    <recommendedName>
        <fullName evidence="3">SusD/RagB family nutrient-binding outer membrane lipoprotein</fullName>
    </recommendedName>
</protein>
<dbReference type="RefSeq" id="WP_039142486.1">
    <property type="nucleotide sequence ID" value="NZ_JSVC01000021.1"/>
</dbReference>
<dbReference type="Gene3D" id="1.25.40.390">
    <property type="match status" value="1"/>
</dbReference>
<proteinExistence type="predicted"/>
<dbReference type="EMBL" id="JSVC01000021">
    <property type="protein sequence ID" value="KIC93224.1"/>
    <property type="molecule type" value="Genomic_DNA"/>
</dbReference>
<dbReference type="STRING" id="1349421.OI18_18390"/>
<dbReference type="InterPro" id="IPR041662">
    <property type="entry name" value="SusD-like_2"/>
</dbReference>
<organism evidence="1 2">
    <name type="scientific">Flavihumibacter solisilvae</name>
    <dbReference type="NCBI Taxonomy" id="1349421"/>
    <lineage>
        <taxon>Bacteria</taxon>
        <taxon>Pseudomonadati</taxon>
        <taxon>Bacteroidota</taxon>
        <taxon>Chitinophagia</taxon>
        <taxon>Chitinophagales</taxon>
        <taxon>Chitinophagaceae</taxon>
        <taxon>Flavihumibacter</taxon>
    </lineage>
</organism>
<evidence type="ECO:0000313" key="1">
    <source>
        <dbReference type="EMBL" id="KIC93224.1"/>
    </source>
</evidence>
<evidence type="ECO:0008006" key="3">
    <source>
        <dbReference type="Google" id="ProtNLM"/>
    </source>
</evidence>
<dbReference type="Proteomes" id="UP000031408">
    <property type="component" value="Unassembled WGS sequence"/>
</dbReference>
<evidence type="ECO:0000313" key="2">
    <source>
        <dbReference type="Proteomes" id="UP000031408"/>
    </source>
</evidence>
<dbReference type="InterPro" id="IPR011990">
    <property type="entry name" value="TPR-like_helical_dom_sf"/>
</dbReference>
<gene>
    <name evidence="1" type="ORF">OI18_18390</name>
</gene>
<name>A0A0C1IS11_9BACT</name>
<comment type="caution">
    <text evidence="1">The sequence shown here is derived from an EMBL/GenBank/DDBJ whole genome shotgun (WGS) entry which is preliminary data.</text>
</comment>
<dbReference type="SUPFAM" id="SSF48452">
    <property type="entry name" value="TPR-like"/>
    <property type="match status" value="1"/>
</dbReference>
<dbReference type="OrthoDB" id="725917at2"/>